<dbReference type="AlphaFoldDB" id="A0A154VC23"/>
<dbReference type="Pfam" id="PF00460">
    <property type="entry name" value="Flg_bb_rod"/>
    <property type="match status" value="1"/>
</dbReference>
<name>A0A154VC23_9PROT</name>
<dbReference type="Proteomes" id="UP000076400">
    <property type="component" value="Unassembled WGS sequence"/>
</dbReference>
<evidence type="ECO:0000256" key="1">
    <source>
        <dbReference type="ARBA" id="ARBA00004117"/>
    </source>
</evidence>
<evidence type="ECO:0000313" key="3">
    <source>
        <dbReference type="EMBL" id="KZC98842.1"/>
    </source>
</evidence>
<sequence>MELTQMALYRGIKQKMDWLTQRQSLLSENIANANTPGYVSRDLEKPNFRALVRDVPRINVAATDKGHLQGIRRDGVRDMKDPTKQPYEVTISGNTVSLEQQLMKVSETQADFRLVTNLYRQNVGMLKMAVGRQPGA</sequence>
<comment type="subcellular location">
    <subcellularLocation>
        <location evidence="1">Bacterial flagellum basal body</location>
    </subcellularLocation>
</comment>
<feature type="domain" description="Flagellar basal body rod protein N-terminal" evidence="2">
    <location>
        <begin position="21"/>
        <end position="38"/>
    </location>
</feature>
<keyword evidence="4" id="KW-1185">Reference proteome</keyword>
<accession>A0A154VC23</accession>
<comment type="caution">
    <text evidence="3">The sequence shown here is derived from an EMBL/GenBank/DDBJ whole genome shotgun (WGS) entry which is preliminary data.</text>
</comment>
<gene>
    <name evidence="3" type="ORF">AUP43_14625</name>
</gene>
<dbReference type="OrthoDB" id="9788334at2"/>
<evidence type="ECO:0000313" key="4">
    <source>
        <dbReference type="Proteomes" id="UP000076400"/>
    </source>
</evidence>
<protein>
    <recommendedName>
        <fullName evidence="2">Flagellar basal body rod protein N-terminal domain-containing protein</fullName>
    </recommendedName>
</protein>
<dbReference type="GO" id="GO:0009425">
    <property type="term" value="C:bacterial-type flagellum basal body"/>
    <property type="evidence" value="ECO:0007669"/>
    <property type="project" value="UniProtKB-SubCell"/>
</dbReference>
<dbReference type="RefSeq" id="WP_067560096.1">
    <property type="nucleotide sequence ID" value="NZ_LPXN01000168.1"/>
</dbReference>
<organism evidence="3 4">
    <name type="scientific">Oceanibaculum pacificum</name>
    <dbReference type="NCBI Taxonomy" id="580166"/>
    <lineage>
        <taxon>Bacteria</taxon>
        <taxon>Pseudomonadati</taxon>
        <taxon>Pseudomonadota</taxon>
        <taxon>Alphaproteobacteria</taxon>
        <taxon>Rhodospirillales</taxon>
        <taxon>Oceanibaculaceae</taxon>
        <taxon>Oceanibaculum</taxon>
    </lineage>
</organism>
<dbReference type="STRING" id="580166.AUP43_14625"/>
<reference evidence="3 4" key="1">
    <citation type="submission" date="2015-12" db="EMBL/GenBank/DDBJ databases">
        <title>Genome sequence of Oceanibaculum pacificum MCCC 1A02656.</title>
        <authorList>
            <person name="Lu L."/>
            <person name="Lai Q."/>
            <person name="Shao Z."/>
            <person name="Qian P."/>
        </authorList>
    </citation>
    <scope>NUCLEOTIDE SEQUENCE [LARGE SCALE GENOMIC DNA]</scope>
    <source>
        <strain evidence="3 4">MCCC 1A02656</strain>
    </source>
</reference>
<dbReference type="EMBL" id="LPXN01000168">
    <property type="protein sequence ID" value="KZC98842.1"/>
    <property type="molecule type" value="Genomic_DNA"/>
</dbReference>
<dbReference type="InterPro" id="IPR001444">
    <property type="entry name" value="Flag_bb_rod_N"/>
</dbReference>
<evidence type="ECO:0000259" key="2">
    <source>
        <dbReference type="Pfam" id="PF00460"/>
    </source>
</evidence>
<proteinExistence type="predicted"/>